<dbReference type="PANTHER" id="PTHR35568:SF1">
    <property type="entry name" value="TRANSCRIPTIONAL REGULATOR DAUR"/>
    <property type="match status" value="1"/>
</dbReference>
<evidence type="ECO:0000313" key="4">
    <source>
        <dbReference type="Proteomes" id="UP000221015"/>
    </source>
</evidence>
<dbReference type="InterPro" id="IPR013559">
    <property type="entry name" value="YheO"/>
</dbReference>
<proteinExistence type="predicted"/>
<evidence type="ECO:0000259" key="1">
    <source>
        <dbReference type="Pfam" id="PF08348"/>
    </source>
</evidence>
<dbReference type="Pfam" id="PF08348">
    <property type="entry name" value="PAS_6"/>
    <property type="match status" value="1"/>
</dbReference>
<evidence type="ECO:0000259" key="2">
    <source>
        <dbReference type="Pfam" id="PF13309"/>
    </source>
</evidence>
<gene>
    <name evidence="3" type="ORF">CGS50_014160</name>
</gene>
<name>A0A2J4JKK3_9FIRM</name>
<comment type="caution">
    <text evidence="3">The sequence shown here is derived from an EMBL/GenBank/DDBJ whole genome shotgun (WGS) entry which is preliminary data.</text>
</comment>
<dbReference type="InterPro" id="IPR039445">
    <property type="entry name" value="DauR-like_HTH"/>
</dbReference>
<accession>A0A2J4JKK3</accession>
<dbReference type="EMBL" id="NMTS02000102">
    <property type="protein sequence ID" value="PLK28397.1"/>
    <property type="molecule type" value="Genomic_DNA"/>
</dbReference>
<feature type="domain" description="Transcriptional regulator DauR-like HTH" evidence="2">
    <location>
        <begin position="160"/>
        <end position="216"/>
    </location>
</feature>
<dbReference type="Pfam" id="PF13309">
    <property type="entry name" value="HTH_22"/>
    <property type="match status" value="1"/>
</dbReference>
<dbReference type="Proteomes" id="UP000221015">
    <property type="component" value="Unassembled WGS sequence"/>
</dbReference>
<dbReference type="AlphaFoldDB" id="A0A2J4JKK3"/>
<evidence type="ECO:0000313" key="3">
    <source>
        <dbReference type="EMBL" id="PLK28397.1"/>
    </source>
</evidence>
<dbReference type="RefSeq" id="WP_097774572.1">
    <property type="nucleotide sequence ID" value="NZ_NMTS02000102.1"/>
</dbReference>
<organism evidence="3 4">
    <name type="scientific">Faecalibacterium prausnitzii</name>
    <dbReference type="NCBI Taxonomy" id="853"/>
    <lineage>
        <taxon>Bacteria</taxon>
        <taxon>Bacillati</taxon>
        <taxon>Bacillota</taxon>
        <taxon>Clostridia</taxon>
        <taxon>Eubacteriales</taxon>
        <taxon>Oscillospiraceae</taxon>
        <taxon>Faecalibacterium</taxon>
    </lineage>
</organism>
<dbReference type="PANTHER" id="PTHR35568">
    <property type="entry name" value="TRANSCRIPTIONAL REGULATOR DAUR"/>
    <property type="match status" value="1"/>
</dbReference>
<sequence>MAKGIGPVKLTRADQKILKSYIPTLQGLAAYLGSSYEIVLHSLEDYDHSVIGIINGEHTGRRIGAPITDLALDMLDELSAGGKASTVYFSRNKKGEPLKSTTIAVRGEHDRIIGLICINLYLNTSLCDILDGLTPGTVQAMAARENFAADAKELIVSALEPVRARVMADDSILPSNKNKAIVEELDQKGMFRLKDSVVFVAEQLGISRNTIYMHLRNHRKRTENN</sequence>
<feature type="domain" description="YheO-like" evidence="1">
    <location>
        <begin position="18"/>
        <end position="122"/>
    </location>
</feature>
<dbReference type="InterPro" id="IPR039446">
    <property type="entry name" value="DauR-like"/>
</dbReference>
<reference evidence="3 4" key="1">
    <citation type="journal article" date="2017" name="Front. Microbiol.">
        <title>New Insights into the Diversity of the Genus Faecalibacterium.</title>
        <authorList>
            <person name="Benevides L."/>
            <person name="Burman S."/>
            <person name="Martin R."/>
            <person name="Robert V."/>
            <person name="Thomas M."/>
            <person name="Miquel S."/>
            <person name="Chain F."/>
            <person name="Sokol H."/>
            <person name="Bermudez-Humaran L.G."/>
            <person name="Morrison M."/>
            <person name="Langella P."/>
            <person name="Azevedo V.A."/>
            <person name="Chatel J.M."/>
            <person name="Soares S."/>
        </authorList>
    </citation>
    <scope>NUCLEOTIDE SEQUENCE [LARGE SCALE GENOMIC DNA]</scope>
    <source>
        <strain evidence="3 4">CNCM I 4542</strain>
    </source>
</reference>
<protein>
    <submittedName>
        <fullName evidence="3">Uncharacterized protein</fullName>
    </submittedName>
</protein>